<evidence type="ECO:0008006" key="4">
    <source>
        <dbReference type="Google" id="ProtNLM"/>
    </source>
</evidence>
<proteinExistence type="predicted"/>
<gene>
    <name evidence="2" type="ORF">APR03_004384</name>
</gene>
<name>A0A9X2G7Y3_9MICO</name>
<dbReference type="EMBL" id="JAMTCS010000015">
    <property type="protein sequence ID" value="MCP2267012.1"/>
    <property type="molecule type" value="Genomic_DNA"/>
</dbReference>
<keyword evidence="3" id="KW-1185">Reference proteome</keyword>
<reference evidence="2" key="1">
    <citation type="submission" date="2022-06" db="EMBL/GenBank/DDBJ databases">
        <title>Genomic Encyclopedia of Archaeal and Bacterial Type Strains, Phase II (KMG-II): from individual species to whole genera.</title>
        <authorList>
            <person name="Goeker M."/>
        </authorList>
    </citation>
    <scope>NUCLEOTIDE SEQUENCE</scope>
    <source>
        <strain evidence="2">DSM 26652</strain>
    </source>
</reference>
<feature type="transmembrane region" description="Helical" evidence="1">
    <location>
        <begin position="12"/>
        <end position="35"/>
    </location>
</feature>
<accession>A0A9X2G7Y3</accession>
<comment type="caution">
    <text evidence="2">The sequence shown here is derived from an EMBL/GenBank/DDBJ whole genome shotgun (WGS) entry which is preliminary data.</text>
</comment>
<dbReference type="AlphaFoldDB" id="A0A9X2G7Y3"/>
<evidence type="ECO:0000313" key="2">
    <source>
        <dbReference type="EMBL" id="MCP2267012.1"/>
    </source>
</evidence>
<keyword evidence="1" id="KW-0812">Transmembrane</keyword>
<keyword evidence="1" id="KW-0472">Membrane</keyword>
<organism evidence="2 3">
    <name type="scientific">Promicromonospora thailandica</name>
    <dbReference type="NCBI Taxonomy" id="765201"/>
    <lineage>
        <taxon>Bacteria</taxon>
        <taxon>Bacillati</taxon>
        <taxon>Actinomycetota</taxon>
        <taxon>Actinomycetes</taxon>
        <taxon>Micrococcales</taxon>
        <taxon>Promicromonosporaceae</taxon>
        <taxon>Promicromonospora</taxon>
    </lineage>
</organism>
<feature type="transmembrane region" description="Helical" evidence="1">
    <location>
        <begin position="91"/>
        <end position="112"/>
    </location>
</feature>
<evidence type="ECO:0000256" key="1">
    <source>
        <dbReference type="SAM" id="Phobius"/>
    </source>
</evidence>
<evidence type="ECO:0000313" key="3">
    <source>
        <dbReference type="Proteomes" id="UP001139493"/>
    </source>
</evidence>
<sequence>MGESTHESPLPPAALAVGLVVAAALAAWTLVEIWWLARPVEPGTVCTLQYPGPPGCAPGLRFTAAFVSAVVVSLAYAAVTAVLLTVARRRVLAGVWALGGLAILGALAVQLVRWGGLAG</sequence>
<dbReference type="RefSeq" id="WP_253839342.1">
    <property type="nucleotide sequence ID" value="NZ_JAMTCS010000015.1"/>
</dbReference>
<dbReference type="Proteomes" id="UP001139493">
    <property type="component" value="Unassembled WGS sequence"/>
</dbReference>
<feature type="transmembrane region" description="Helical" evidence="1">
    <location>
        <begin position="62"/>
        <end position="84"/>
    </location>
</feature>
<protein>
    <recommendedName>
        <fullName evidence="4">Vitamin K epoxide reductase family protein</fullName>
    </recommendedName>
</protein>
<keyword evidence="1" id="KW-1133">Transmembrane helix</keyword>